<keyword evidence="4" id="KW-1185">Reference proteome</keyword>
<dbReference type="PATRIC" id="fig|1348663.4.peg.96"/>
<protein>
    <recommendedName>
        <fullName evidence="2">Clp R domain-containing protein</fullName>
    </recommendedName>
</protein>
<dbReference type="AlphaFoldDB" id="A0A066Z725"/>
<dbReference type="Pfam" id="PF02861">
    <property type="entry name" value="Clp_N"/>
    <property type="match status" value="1"/>
</dbReference>
<comment type="caution">
    <text evidence="3">The sequence shown here is derived from an EMBL/GenBank/DDBJ whole genome shotgun (WGS) entry which is preliminary data.</text>
</comment>
<reference evidence="3 4" key="1">
    <citation type="submission" date="2014-05" db="EMBL/GenBank/DDBJ databases">
        <title>Draft Genome Sequence of Kitasatospora cheerisanensis KCTC 2395.</title>
        <authorList>
            <person name="Nam D.H."/>
        </authorList>
    </citation>
    <scope>NUCLEOTIDE SEQUENCE [LARGE SCALE GENOMIC DNA]</scope>
    <source>
        <strain evidence="3 4">KCTC 2395</strain>
    </source>
</reference>
<gene>
    <name evidence="3" type="ORF">KCH_01160</name>
</gene>
<organism evidence="3 4">
    <name type="scientific">Kitasatospora cheerisanensis KCTC 2395</name>
    <dbReference type="NCBI Taxonomy" id="1348663"/>
    <lineage>
        <taxon>Bacteria</taxon>
        <taxon>Bacillati</taxon>
        <taxon>Actinomycetota</taxon>
        <taxon>Actinomycetes</taxon>
        <taxon>Kitasatosporales</taxon>
        <taxon>Streptomycetaceae</taxon>
        <taxon>Kitasatospora</taxon>
    </lineage>
</organism>
<dbReference type="Proteomes" id="UP000027178">
    <property type="component" value="Unassembled WGS sequence"/>
</dbReference>
<dbReference type="SUPFAM" id="SSF81923">
    <property type="entry name" value="Double Clp-N motif"/>
    <property type="match status" value="1"/>
</dbReference>
<sequence length="200" mass="21012">MARVDADTAGARDVERIAHAQRLARELTELGHRLVEHYLAAAGPPGASGARSEDAQAAEDESDALVDAARQRARALGHTETNTGHLLLALAEADGTAPAVLAGLGVAEGAWGSALTQSWADHPWPRFPVPRGEFPPYDAGAARVCERLADPSAAPGLLTERLLLAVLEADSSGPGRLALHQLGLTTRQVHRELNRRLAAA</sequence>
<dbReference type="Gene3D" id="1.10.1780.10">
    <property type="entry name" value="Clp, N-terminal domain"/>
    <property type="match status" value="1"/>
</dbReference>
<accession>A0A066Z725</accession>
<dbReference type="InterPro" id="IPR036628">
    <property type="entry name" value="Clp_N_dom_sf"/>
</dbReference>
<dbReference type="EMBL" id="JNBY01000007">
    <property type="protein sequence ID" value="KDN88039.1"/>
    <property type="molecule type" value="Genomic_DNA"/>
</dbReference>
<name>A0A066Z725_9ACTN</name>
<feature type="region of interest" description="Disordered" evidence="1">
    <location>
        <begin position="43"/>
        <end position="63"/>
    </location>
</feature>
<evidence type="ECO:0000259" key="2">
    <source>
        <dbReference type="Pfam" id="PF02861"/>
    </source>
</evidence>
<evidence type="ECO:0000256" key="1">
    <source>
        <dbReference type="SAM" id="MobiDB-lite"/>
    </source>
</evidence>
<evidence type="ECO:0000313" key="3">
    <source>
        <dbReference type="EMBL" id="KDN88039.1"/>
    </source>
</evidence>
<evidence type="ECO:0000313" key="4">
    <source>
        <dbReference type="Proteomes" id="UP000027178"/>
    </source>
</evidence>
<feature type="domain" description="Clp R" evidence="2">
    <location>
        <begin position="64"/>
        <end position="118"/>
    </location>
</feature>
<proteinExistence type="predicted"/>
<dbReference type="InterPro" id="IPR004176">
    <property type="entry name" value="Clp_R_N"/>
</dbReference>
<dbReference type="HOGENOM" id="CLU_1364708_0_0_11"/>